<organism evidence="13 14">
    <name type="scientific">Ceratodon purpureus</name>
    <name type="common">Fire moss</name>
    <name type="synonym">Dicranum purpureum</name>
    <dbReference type="NCBI Taxonomy" id="3225"/>
    <lineage>
        <taxon>Eukaryota</taxon>
        <taxon>Viridiplantae</taxon>
        <taxon>Streptophyta</taxon>
        <taxon>Embryophyta</taxon>
        <taxon>Bryophyta</taxon>
        <taxon>Bryophytina</taxon>
        <taxon>Bryopsida</taxon>
        <taxon>Dicranidae</taxon>
        <taxon>Pseudoditrichales</taxon>
        <taxon>Ditrichaceae</taxon>
        <taxon>Ceratodon</taxon>
    </lineage>
</organism>
<keyword evidence="4" id="KW-0409">Iron storage</keyword>
<dbReference type="Proteomes" id="UP000822688">
    <property type="component" value="Chromosome 7"/>
</dbReference>
<evidence type="ECO:0000256" key="9">
    <source>
        <dbReference type="ARBA" id="ARBA00023004"/>
    </source>
</evidence>
<dbReference type="GO" id="GO:0034986">
    <property type="term" value="F:iron chaperone activity"/>
    <property type="evidence" value="ECO:0007669"/>
    <property type="project" value="TreeGrafter"/>
</dbReference>
<dbReference type="SMART" id="SM01219">
    <property type="entry name" value="Frataxin_Cyay"/>
    <property type="match status" value="1"/>
</dbReference>
<protein>
    <recommendedName>
        <fullName evidence="3">ferroxidase</fullName>
        <ecNumber evidence="3">1.16.3.1</ecNumber>
    </recommendedName>
</protein>
<dbReference type="PANTHER" id="PTHR16821">
    <property type="entry name" value="FRATAXIN"/>
    <property type="match status" value="1"/>
</dbReference>
<evidence type="ECO:0000256" key="7">
    <source>
        <dbReference type="ARBA" id="ARBA00022946"/>
    </source>
</evidence>
<evidence type="ECO:0000256" key="5">
    <source>
        <dbReference type="ARBA" id="ARBA00022448"/>
    </source>
</evidence>
<comment type="caution">
    <text evidence="13">The sequence shown here is derived from an EMBL/GenBank/DDBJ whole genome shotgun (WGS) entry which is preliminary data.</text>
</comment>
<dbReference type="PANTHER" id="PTHR16821:SF2">
    <property type="entry name" value="FRATAXIN, MITOCHONDRIAL"/>
    <property type="match status" value="1"/>
</dbReference>
<evidence type="ECO:0000256" key="4">
    <source>
        <dbReference type="ARBA" id="ARBA00022434"/>
    </source>
</evidence>
<dbReference type="GO" id="GO:0008199">
    <property type="term" value="F:ferric iron binding"/>
    <property type="evidence" value="ECO:0007669"/>
    <property type="project" value="InterPro"/>
</dbReference>
<gene>
    <name evidence="13" type="ORF">KC19_7G176700</name>
</gene>
<evidence type="ECO:0000256" key="2">
    <source>
        <dbReference type="ARBA" id="ARBA00008183"/>
    </source>
</evidence>
<dbReference type="GO" id="GO:0016226">
    <property type="term" value="P:iron-sulfur cluster assembly"/>
    <property type="evidence" value="ECO:0007669"/>
    <property type="project" value="InterPro"/>
</dbReference>
<keyword evidence="7" id="KW-0809">Transit peptide</keyword>
<dbReference type="GO" id="GO:0006826">
    <property type="term" value="P:iron ion transport"/>
    <property type="evidence" value="ECO:0007669"/>
    <property type="project" value="UniProtKB-KW"/>
</dbReference>
<keyword evidence="14" id="KW-1185">Reference proteome</keyword>
<evidence type="ECO:0000313" key="14">
    <source>
        <dbReference type="Proteomes" id="UP000822688"/>
    </source>
</evidence>
<dbReference type="PROSITE" id="PS01344">
    <property type="entry name" value="FRATAXIN_1"/>
    <property type="match status" value="1"/>
</dbReference>
<dbReference type="InterPro" id="IPR036524">
    <property type="entry name" value="Frataxin/CyaY_sf"/>
</dbReference>
<dbReference type="InterPro" id="IPR017789">
    <property type="entry name" value="Frataxin"/>
</dbReference>
<dbReference type="OrthoDB" id="1897642at2759"/>
<comment type="similarity">
    <text evidence="2">Belongs to the frataxin family.</text>
</comment>
<dbReference type="CDD" id="cd00503">
    <property type="entry name" value="Frataxin"/>
    <property type="match status" value="1"/>
</dbReference>
<dbReference type="AlphaFoldDB" id="A0A8T0HC35"/>
<accession>A0A8T0HC35</accession>
<dbReference type="EMBL" id="CM026428">
    <property type="protein sequence ID" value="KAG0567978.1"/>
    <property type="molecule type" value="Genomic_DNA"/>
</dbReference>
<keyword evidence="9" id="KW-0408">Iron</keyword>
<evidence type="ECO:0000313" key="13">
    <source>
        <dbReference type="EMBL" id="KAG0567978.1"/>
    </source>
</evidence>
<dbReference type="GO" id="GO:0008198">
    <property type="term" value="F:ferrous iron binding"/>
    <property type="evidence" value="ECO:0007669"/>
    <property type="project" value="TreeGrafter"/>
</dbReference>
<keyword evidence="11" id="KW-0496">Mitochondrion</keyword>
<comment type="catalytic activity">
    <reaction evidence="12">
        <text>4 Fe(2+) + O2 + 4 H(+) = 4 Fe(3+) + 2 H2O</text>
        <dbReference type="Rhea" id="RHEA:11148"/>
        <dbReference type="ChEBI" id="CHEBI:15377"/>
        <dbReference type="ChEBI" id="CHEBI:15378"/>
        <dbReference type="ChEBI" id="CHEBI:15379"/>
        <dbReference type="ChEBI" id="CHEBI:29033"/>
        <dbReference type="ChEBI" id="CHEBI:29034"/>
        <dbReference type="EC" id="1.16.3.1"/>
    </reaction>
</comment>
<dbReference type="NCBIfam" id="TIGR03422">
    <property type="entry name" value="mito_frataxin"/>
    <property type="match status" value="1"/>
</dbReference>
<keyword evidence="8" id="KW-0560">Oxidoreductase</keyword>
<dbReference type="EC" id="1.16.3.1" evidence="3"/>
<dbReference type="GO" id="GO:0005739">
    <property type="term" value="C:mitochondrion"/>
    <property type="evidence" value="ECO:0007669"/>
    <property type="project" value="UniProtKB-SubCell"/>
</dbReference>
<evidence type="ECO:0000256" key="3">
    <source>
        <dbReference type="ARBA" id="ARBA00013107"/>
    </source>
</evidence>
<evidence type="ECO:0000256" key="1">
    <source>
        <dbReference type="ARBA" id="ARBA00004173"/>
    </source>
</evidence>
<keyword evidence="6" id="KW-0410">Iron transport</keyword>
<name>A0A8T0HC35_CERPU</name>
<dbReference type="GO" id="GO:0006879">
    <property type="term" value="P:intracellular iron ion homeostasis"/>
    <property type="evidence" value="ECO:0007669"/>
    <property type="project" value="UniProtKB-KW"/>
</dbReference>
<evidence type="ECO:0000256" key="11">
    <source>
        <dbReference type="ARBA" id="ARBA00023128"/>
    </source>
</evidence>
<dbReference type="SUPFAM" id="SSF55387">
    <property type="entry name" value="Frataxin/Nqo15-like"/>
    <property type="match status" value="1"/>
</dbReference>
<sequence>MRRAIVEVVKRGCSSARPIAAIDGAVAGREISRGVKVVVPAIARWVSSGELLRGFSGGVGCRDGSTGGVNLRFLSSGNGEAESGALVSEKVFHSVANDTLDMLQEKIEAYGEDLDVDGFDLDYSDGVMTIRLGDLGTYVLNKQTPNRQLWLSSPVSGPARFDWVVNENVWVYRRSKAELVSLLEQELSKLLKSPVTLKK</sequence>
<dbReference type="InterPro" id="IPR002908">
    <property type="entry name" value="Frataxin/CyaY"/>
</dbReference>
<evidence type="ECO:0000256" key="8">
    <source>
        <dbReference type="ARBA" id="ARBA00023002"/>
    </source>
</evidence>
<evidence type="ECO:0000256" key="6">
    <source>
        <dbReference type="ARBA" id="ARBA00022496"/>
    </source>
</evidence>
<dbReference type="NCBIfam" id="TIGR03421">
    <property type="entry name" value="FeS_CyaY"/>
    <property type="match status" value="1"/>
</dbReference>
<comment type="subcellular location">
    <subcellularLocation>
        <location evidence="1">Mitochondrion</location>
    </subcellularLocation>
</comment>
<reference evidence="13" key="1">
    <citation type="submission" date="2020-06" db="EMBL/GenBank/DDBJ databases">
        <title>WGS assembly of Ceratodon purpureus strain R40.</title>
        <authorList>
            <person name="Carey S.B."/>
            <person name="Jenkins J."/>
            <person name="Shu S."/>
            <person name="Lovell J.T."/>
            <person name="Sreedasyam A."/>
            <person name="Maumus F."/>
            <person name="Tiley G.P."/>
            <person name="Fernandez-Pozo N."/>
            <person name="Barry K."/>
            <person name="Chen C."/>
            <person name="Wang M."/>
            <person name="Lipzen A."/>
            <person name="Daum C."/>
            <person name="Saski C.A."/>
            <person name="Payton A.C."/>
            <person name="Mcbreen J.C."/>
            <person name="Conrad R.E."/>
            <person name="Kollar L.M."/>
            <person name="Olsson S."/>
            <person name="Huttunen S."/>
            <person name="Landis J.B."/>
            <person name="Wickett N.J."/>
            <person name="Johnson M.G."/>
            <person name="Rensing S.A."/>
            <person name="Grimwood J."/>
            <person name="Schmutz J."/>
            <person name="Mcdaniel S.F."/>
        </authorList>
    </citation>
    <scope>NUCLEOTIDE SEQUENCE</scope>
    <source>
        <strain evidence="13">R40</strain>
    </source>
</reference>
<evidence type="ECO:0000256" key="12">
    <source>
        <dbReference type="ARBA" id="ARBA00047990"/>
    </source>
</evidence>
<keyword evidence="10" id="KW-0406">Ion transport</keyword>
<dbReference type="Gene3D" id="3.30.920.10">
    <property type="entry name" value="Frataxin/CyaY"/>
    <property type="match status" value="1"/>
</dbReference>
<keyword evidence="5" id="KW-0813">Transport</keyword>
<dbReference type="GO" id="GO:0051537">
    <property type="term" value="F:2 iron, 2 sulfur cluster binding"/>
    <property type="evidence" value="ECO:0007669"/>
    <property type="project" value="TreeGrafter"/>
</dbReference>
<proteinExistence type="inferred from homology"/>
<dbReference type="Pfam" id="PF01491">
    <property type="entry name" value="Frataxin_Cyay"/>
    <property type="match status" value="1"/>
</dbReference>
<dbReference type="InterPro" id="IPR020895">
    <property type="entry name" value="Frataxin_CS"/>
</dbReference>
<evidence type="ECO:0000256" key="10">
    <source>
        <dbReference type="ARBA" id="ARBA00023065"/>
    </source>
</evidence>
<dbReference type="PROSITE" id="PS50810">
    <property type="entry name" value="FRATAXIN_2"/>
    <property type="match status" value="1"/>
</dbReference>
<dbReference type="PRINTS" id="PR00904">
    <property type="entry name" value="FRATAXIN"/>
</dbReference>
<dbReference type="GO" id="GO:0004322">
    <property type="term" value="F:ferroxidase activity"/>
    <property type="evidence" value="ECO:0007669"/>
    <property type="project" value="UniProtKB-EC"/>
</dbReference>